<dbReference type="EMBL" id="JAQIFT010000069">
    <property type="protein sequence ID" value="MDA3734104.1"/>
    <property type="molecule type" value="Genomic_DNA"/>
</dbReference>
<feature type="transmembrane region" description="Helical" evidence="8">
    <location>
        <begin position="6"/>
        <end position="32"/>
    </location>
</feature>
<feature type="compositionally biased region" description="Polar residues" evidence="7">
    <location>
        <begin position="242"/>
        <end position="256"/>
    </location>
</feature>
<feature type="transmembrane region" description="Helical" evidence="8">
    <location>
        <begin position="134"/>
        <end position="160"/>
    </location>
</feature>
<dbReference type="Pfam" id="PF02683">
    <property type="entry name" value="DsbD_TM"/>
    <property type="match status" value="1"/>
</dbReference>
<evidence type="ECO:0000256" key="5">
    <source>
        <dbReference type="ARBA" id="ARBA00022989"/>
    </source>
</evidence>
<dbReference type="InterPro" id="IPR003834">
    <property type="entry name" value="Cyt_c_assmbl_TM_dom"/>
</dbReference>
<accession>A0AA42J2W6</accession>
<keyword evidence="3" id="KW-1003">Cell membrane</keyword>
<dbReference type="Gene3D" id="3.40.30.10">
    <property type="entry name" value="Glutaredoxin"/>
    <property type="match status" value="1"/>
</dbReference>
<keyword evidence="11" id="KW-1185">Reference proteome</keyword>
<feature type="transmembrane region" description="Helical" evidence="8">
    <location>
        <begin position="172"/>
        <end position="192"/>
    </location>
</feature>
<dbReference type="PANTHER" id="PTHR31272">
    <property type="entry name" value="CYTOCHROME C-TYPE BIOGENESIS PROTEIN HI_1454-RELATED"/>
    <property type="match status" value="1"/>
</dbReference>
<evidence type="ECO:0000256" key="1">
    <source>
        <dbReference type="ARBA" id="ARBA00004651"/>
    </source>
</evidence>
<feature type="domain" description="Thioredoxin" evidence="9">
    <location>
        <begin position="269"/>
        <end position="414"/>
    </location>
</feature>
<dbReference type="InterPro" id="IPR036249">
    <property type="entry name" value="Thioredoxin-like_sf"/>
</dbReference>
<evidence type="ECO:0000259" key="9">
    <source>
        <dbReference type="PROSITE" id="PS51352"/>
    </source>
</evidence>
<name>A0AA42J2W6_9FIRM</name>
<evidence type="ECO:0000313" key="11">
    <source>
        <dbReference type="Proteomes" id="UP001169242"/>
    </source>
</evidence>
<evidence type="ECO:0000256" key="3">
    <source>
        <dbReference type="ARBA" id="ARBA00022475"/>
    </source>
</evidence>
<dbReference type="SUPFAM" id="SSF103473">
    <property type="entry name" value="MFS general substrate transporter"/>
    <property type="match status" value="1"/>
</dbReference>
<keyword evidence="6 8" id="KW-0472">Membrane</keyword>
<evidence type="ECO:0000256" key="8">
    <source>
        <dbReference type="SAM" id="Phobius"/>
    </source>
</evidence>
<dbReference type="GO" id="GO:0016491">
    <property type="term" value="F:oxidoreductase activity"/>
    <property type="evidence" value="ECO:0007669"/>
    <property type="project" value="InterPro"/>
</dbReference>
<dbReference type="Pfam" id="PF00578">
    <property type="entry name" value="AhpC-TSA"/>
    <property type="match status" value="1"/>
</dbReference>
<evidence type="ECO:0000256" key="6">
    <source>
        <dbReference type="ARBA" id="ARBA00023136"/>
    </source>
</evidence>
<feature type="transmembrane region" description="Helical" evidence="8">
    <location>
        <begin position="213"/>
        <end position="230"/>
    </location>
</feature>
<dbReference type="PROSITE" id="PS51352">
    <property type="entry name" value="THIOREDOXIN_2"/>
    <property type="match status" value="1"/>
</dbReference>
<comment type="similarity">
    <text evidence="2">Belongs to the DsbD family.</text>
</comment>
<dbReference type="Proteomes" id="UP001169242">
    <property type="component" value="Unassembled WGS sequence"/>
</dbReference>
<evidence type="ECO:0000313" key="10">
    <source>
        <dbReference type="EMBL" id="MDA3734104.1"/>
    </source>
</evidence>
<dbReference type="InterPro" id="IPR000866">
    <property type="entry name" value="AhpC/TSA"/>
</dbReference>
<gene>
    <name evidence="10" type="ORF">PBV87_21750</name>
</gene>
<dbReference type="GO" id="GO:0016209">
    <property type="term" value="F:antioxidant activity"/>
    <property type="evidence" value="ECO:0007669"/>
    <property type="project" value="InterPro"/>
</dbReference>
<dbReference type="InterPro" id="IPR017937">
    <property type="entry name" value="Thioredoxin_CS"/>
</dbReference>
<dbReference type="InterPro" id="IPR036259">
    <property type="entry name" value="MFS_trans_sf"/>
</dbReference>
<evidence type="ECO:0000256" key="4">
    <source>
        <dbReference type="ARBA" id="ARBA00022692"/>
    </source>
</evidence>
<reference evidence="10" key="1">
    <citation type="journal article" date="2023" name="Int. J. Syst. Evol. Microbiol.">
        <title>&lt;i&gt;Holtiella tumoricola&lt;/i&gt; gen. nov. sp. nov., isolated from a human clinical sample.</title>
        <authorList>
            <person name="Allen-Vercoe E."/>
            <person name="Daigneault M.C."/>
            <person name="Vancuren S.J."/>
            <person name="Cochrane K."/>
            <person name="O'Neal L.L."/>
            <person name="Sankaranarayanan K."/>
            <person name="Lawson P.A."/>
        </authorList>
    </citation>
    <scope>NUCLEOTIDE SEQUENCE</scope>
    <source>
        <strain evidence="10">CC70A</strain>
    </source>
</reference>
<dbReference type="GO" id="GO:0005886">
    <property type="term" value="C:plasma membrane"/>
    <property type="evidence" value="ECO:0007669"/>
    <property type="project" value="UniProtKB-SubCell"/>
</dbReference>
<evidence type="ECO:0000256" key="2">
    <source>
        <dbReference type="ARBA" id="ARBA00006143"/>
    </source>
</evidence>
<protein>
    <submittedName>
        <fullName evidence="10">Redoxin family protein</fullName>
    </submittedName>
</protein>
<dbReference type="RefSeq" id="WP_271013741.1">
    <property type="nucleotide sequence ID" value="NZ_JAQIFT010000069.1"/>
</dbReference>
<feature type="transmembrane region" description="Helical" evidence="8">
    <location>
        <begin position="62"/>
        <end position="87"/>
    </location>
</feature>
<dbReference type="SUPFAM" id="SSF52833">
    <property type="entry name" value="Thioredoxin-like"/>
    <property type="match status" value="1"/>
</dbReference>
<sequence length="420" mass="47214">MENLNVVVVFLEGILSFLSPCVLPILPVYLAVLARSAGNGEINILEDEEPHKAQKRVLLRNTLLFVLGIATTFFILGVGIGAFKSFLNEYKRYFLIGGGLFIIVMGFFYIGDLNIPFLQKERKFRMQVKEMNPLAAYLLGFTFSFGWTPCIGPLLASVLVMASTSSSQGTGFMLIGVYTLGFIIPFMLLAIFSEKMLKLLDRVKLKMSMIQKIGGYLLLIVGFILFVNGIRTPKFVAPNANSTVSEQNEVQQNQANSKDEVQTEEPAQEEERPQAPDFTLVDQYGNTHTLSDYKGKTVFMNFWATWCPPCRAEMPDIEQIYKDYGLNEEEVIVLGVAFPNMGNEKSKEEVIEFLEKDGYTFPVVMDEEGALAYYYSISAFPTTFLINPDGSVEGYVQGMMTRESMDDVIKQTQENHKDVQ</sequence>
<evidence type="ECO:0000256" key="7">
    <source>
        <dbReference type="SAM" id="MobiDB-lite"/>
    </source>
</evidence>
<feature type="region of interest" description="Disordered" evidence="7">
    <location>
        <begin position="242"/>
        <end position="275"/>
    </location>
</feature>
<keyword evidence="5 8" id="KW-1133">Transmembrane helix</keyword>
<dbReference type="CDD" id="cd02966">
    <property type="entry name" value="TlpA_like_family"/>
    <property type="match status" value="1"/>
</dbReference>
<dbReference type="GO" id="GO:0017004">
    <property type="term" value="P:cytochrome complex assembly"/>
    <property type="evidence" value="ECO:0007669"/>
    <property type="project" value="InterPro"/>
</dbReference>
<keyword evidence="4 8" id="KW-0812">Transmembrane</keyword>
<dbReference type="InterPro" id="IPR051790">
    <property type="entry name" value="Cytochrome_c-biogenesis_DsbD"/>
</dbReference>
<feature type="transmembrane region" description="Helical" evidence="8">
    <location>
        <begin position="93"/>
        <end position="113"/>
    </location>
</feature>
<comment type="caution">
    <text evidence="10">The sequence shown here is derived from an EMBL/GenBank/DDBJ whole genome shotgun (WGS) entry which is preliminary data.</text>
</comment>
<dbReference type="AlphaFoldDB" id="A0AA42J2W6"/>
<comment type="subcellular location">
    <subcellularLocation>
        <location evidence="1">Cell membrane</location>
        <topology evidence="1">Multi-pass membrane protein</topology>
    </subcellularLocation>
</comment>
<organism evidence="10 11">
    <name type="scientific">Holtiella tumoricola</name>
    <dbReference type="NCBI Taxonomy" id="3018743"/>
    <lineage>
        <taxon>Bacteria</taxon>
        <taxon>Bacillati</taxon>
        <taxon>Bacillota</taxon>
        <taxon>Clostridia</taxon>
        <taxon>Lachnospirales</taxon>
        <taxon>Cellulosilyticaceae</taxon>
        <taxon>Holtiella</taxon>
    </lineage>
</organism>
<proteinExistence type="inferred from homology"/>
<dbReference type="PROSITE" id="PS00194">
    <property type="entry name" value="THIOREDOXIN_1"/>
    <property type="match status" value="1"/>
</dbReference>
<dbReference type="InterPro" id="IPR013766">
    <property type="entry name" value="Thioredoxin_domain"/>
</dbReference>
<dbReference type="PANTHER" id="PTHR31272:SF4">
    <property type="entry name" value="CYTOCHROME C-TYPE BIOGENESIS PROTEIN HI_1454-RELATED"/>
    <property type="match status" value="1"/>
</dbReference>